<accession>A0ABU3BVE0</accession>
<evidence type="ECO:0000256" key="1">
    <source>
        <dbReference type="SAM" id="MobiDB-lite"/>
    </source>
</evidence>
<comment type="caution">
    <text evidence="2">The sequence shown here is derived from an EMBL/GenBank/DDBJ whole genome shotgun (WGS) entry which is preliminary data.</text>
</comment>
<organism evidence="2 3">
    <name type="scientific">Rubrivirga litoralis</name>
    <dbReference type="NCBI Taxonomy" id="3075598"/>
    <lineage>
        <taxon>Bacteria</taxon>
        <taxon>Pseudomonadati</taxon>
        <taxon>Rhodothermota</taxon>
        <taxon>Rhodothermia</taxon>
        <taxon>Rhodothermales</taxon>
        <taxon>Rubricoccaceae</taxon>
        <taxon>Rubrivirga</taxon>
    </lineage>
</organism>
<name>A0ABU3BVE0_9BACT</name>
<dbReference type="Proteomes" id="UP001267426">
    <property type="component" value="Unassembled WGS sequence"/>
</dbReference>
<dbReference type="EMBL" id="JAVRHT010000067">
    <property type="protein sequence ID" value="MDT0633253.1"/>
    <property type="molecule type" value="Genomic_DNA"/>
</dbReference>
<gene>
    <name evidence="2" type="ORF">RM540_15975</name>
</gene>
<feature type="compositionally biased region" description="Pro residues" evidence="1">
    <location>
        <begin position="60"/>
        <end position="79"/>
    </location>
</feature>
<proteinExistence type="predicted"/>
<feature type="region of interest" description="Disordered" evidence="1">
    <location>
        <begin position="54"/>
        <end position="79"/>
    </location>
</feature>
<reference evidence="2 3" key="1">
    <citation type="submission" date="2023-09" db="EMBL/GenBank/DDBJ databases">
        <authorList>
            <person name="Rey-Velasco X."/>
        </authorList>
    </citation>
    <scope>NUCLEOTIDE SEQUENCE [LARGE SCALE GENOMIC DNA]</scope>
    <source>
        <strain evidence="2 3">F394</strain>
    </source>
</reference>
<sequence>MTSNDVPPASSPPSEDVQRMLAALQRSAARARRVAAQTGTRLIVVRDGELVAEPVSPADLPTPPGPPPDHPAPSPNRSS</sequence>
<dbReference type="RefSeq" id="WP_311665967.1">
    <property type="nucleotide sequence ID" value="NZ_JAVRHT010000067.1"/>
</dbReference>
<evidence type="ECO:0000313" key="2">
    <source>
        <dbReference type="EMBL" id="MDT0633253.1"/>
    </source>
</evidence>
<evidence type="ECO:0000313" key="3">
    <source>
        <dbReference type="Proteomes" id="UP001267426"/>
    </source>
</evidence>
<keyword evidence="3" id="KW-1185">Reference proteome</keyword>
<protein>
    <submittedName>
        <fullName evidence="2">Uncharacterized protein</fullName>
    </submittedName>
</protein>